<dbReference type="PANTHER" id="PTHR47123:SF6">
    <property type="entry name" value="F-BOX PROTEIN SKIP23-LIKE ISOFORM X1"/>
    <property type="match status" value="1"/>
</dbReference>
<dbReference type="PANTHER" id="PTHR47123">
    <property type="entry name" value="F-BOX PROTEIN SKIP23"/>
    <property type="match status" value="1"/>
</dbReference>
<evidence type="ECO:0000313" key="2">
    <source>
        <dbReference type="EMBL" id="KAJ1704046.1"/>
    </source>
</evidence>
<organism evidence="2 3">
    <name type="scientific">Rhynchospora breviuscula</name>
    <dbReference type="NCBI Taxonomy" id="2022672"/>
    <lineage>
        <taxon>Eukaryota</taxon>
        <taxon>Viridiplantae</taxon>
        <taxon>Streptophyta</taxon>
        <taxon>Embryophyta</taxon>
        <taxon>Tracheophyta</taxon>
        <taxon>Spermatophyta</taxon>
        <taxon>Magnoliopsida</taxon>
        <taxon>Liliopsida</taxon>
        <taxon>Poales</taxon>
        <taxon>Cyperaceae</taxon>
        <taxon>Cyperoideae</taxon>
        <taxon>Rhynchosporeae</taxon>
        <taxon>Rhynchospora</taxon>
    </lineage>
</organism>
<protein>
    <recommendedName>
        <fullName evidence="1">KIB1-4 beta-propeller domain-containing protein</fullName>
    </recommendedName>
</protein>
<comment type="caution">
    <text evidence="2">The sequence shown here is derived from an EMBL/GenBank/DDBJ whole genome shotgun (WGS) entry which is preliminary data.</text>
</comment>
<dbReference type="InterPro" id="IPR005174">
    <property type="entry name" value="KIB1-4_b-propeller"/>
</dbReference>
<dbReference type="Pfam" id="PF03478">
    <property type="entry name" value="Beta-prop_KIB1-4"/>
    <property type="match status" value="1"/>
</dbReference>
<dbReference type="EMBL" id="JAMQYH010000001">
    <property type="protein sequence ID" value="KAJ1704046.1"/>
    <property type="molecule type" value="Genomic_DNA"/>
</dbReference>
<gene>
    <name evidence="2" type="ORF">LUZ63_003825</name>
</gene>
<proteinExistence type="predicted"/>
<evidence type="ECO:0000313" key="3">
    <source>
        <dbReference type="Proteomes" id="UP001151287"/>
    </source>
</evidence>
<dbReference type="AlphaFoldDB" id="A0A9Q0D1C4"/>
<accession>A0A9Q0D1C4</accession>
<name>A0A9Q0D1C4_9POAL</name>
<keyword evidence="3" id="KW-1185">Reference proteome</keyword>
<dbReference type="OrthoDB" id="623851at2759"/>
<reference evidence="2" key="1">
    <citation type="journal article" date="2022" name="Cell">
        <title>Repeat-based holocentromeres influence genome architecture and karyotype evolution.</title>
        <authorList>
            <person name="Hofstatter P.G."/>
            <person name="Thangavel G."/>
            <person name="Lux T."/>
            <person name="Neumann P."/>
            <person name="Vondrak T."/>
            <person name="Novak P."/>
            <person name="Zhang M."/>
            <person name="Costa L."/>
            <person name="Castellani M."/>
            <person name="Scott A."/>
            <person name="Toegelov H."/>
            <person name="Fuchs J."/>
            <person name="Mata-Sucre Y."/>
            <person name="Dias Y."/>
            <person name="Vanzela A.L.L."/>
            <person name="Huettel B."/>
            <person name="Almeida C.C.S."/>
            <person name="Simkova H."/>
            <person name="Souza G."/>
            <person name="Pedrosa-Harand A."/>
            <person name="Macas J."/>
            <person name="Mayer K.F.X."/>
            <person name="Houben A."/>
            <person name="Marques A."/>
        </authorList>
    </citation>
    <scope>NUCLEOTIDE SEQUENCE</scope>
    <source>
        <strain evidence="2">RhyBre1mFocal</strain>
    </source>
</reference>
<dbReference type="Proteomes" id="UP001151287">
    <property type="component" value="Unassembled WGS sequence"/>
</dbReference>
<sequence length="346" mass="40028">MEAKRTLKRDWSSLLPEVLNLIAKNVNEVSDFIRFRAVCKAWRSSTPITGLPPQFPWILVYDSDKPDLDCYSILSNKFYTIHSPKSFRFLRGPAEGYILTVLCNEFGDQFTSQLSFLNPLNNHEIYLPAIHSDCAYPAFYPSKNQTGEYVVCYVDGYRSGKLCFWQLGQNYWCKLNLDLGSIRDRIFYLQNMFFIVERETGVTKAIDMGTHTLVYAIPPTEDYSIEDDQYMVEASGDIFKVIRRSPGFISSEEFDVYQLDANKIGSSSWVKVTSIGNRALFTDWRCTLILRANDFAGIKRNSIYFCAYKEDHHVDEECEVKRDGHRDWCNGTSPVHYQRTRLLVCP</sequence>
<evidence type="ECO:0000259" key="1">
    <source>
        <dbReference type="Pfam" id="PF03478"/>
    </source>
</evidence>
<feature type="domain" description="KIB1-4 beta-propeller" evidence="1">
    <location>
        <begin position="71"/>
        <end position="311"/>
    </location>
</feature>
<dbReference type="InterPro" id="IPR051304">
    <property type="entry name" value="SCF_F-box_domain"/>
</dbReference>